<protein>
    <submittedName>
        <fullName evidence="2">Uncharacterized protein</fullName>
    </submittedName>
</protein>
<keyword evidence="1" id="KW-0732">Signal</keyword>
<keyword evidence="3" id="KW-1185">Reference proteome</keyword>
<proteinExistence type="predicted"/>
<evidence type="ECO:0000313" key="3">
    <source>
        <dbReference type="Proteomes" id="UP001524435"/>
    </source>
</evidence>
<dbReference type="RefSeq" id="WP_256198348.1">
    <property type="nucleotide sequence ID" value="NZ_JANGCH010000024.1"/>
</dbReference>
<evidence type="ECO:0000313" key="2">
    <source>
        <dbReference type="EMBL" id="MCQ5122673.1"/>
    </source>
</evidence>
<gene>
    <name evidence="2" type="ORF">NE663_10470</name>
</gene>
<name>A0ABT1SN70_9FIRM</name>
<feature type="chain" id="PRO_5045287594" evidence="1">
    <location>
        <begin position="26"/>
        <end position="198"/>
    </location>
</feature>
<sequence length="198" mass="22025">MKKRSFLLASGLIVAFVFSTNSIKAAEPEQIITRQPHNTVLSHSQDEDLTISFDLSNPNAQTNSFYDEEGNLITISMSEELSVKKNTREFVPVGSFDRIFSLNNGLTYMSARFKGTVNPYISKFTSISNGTFRSSLGSWIKERYGTSTLIGDPNVAVGLYQVFYSDILIGGTRTMTLEVYLYPGTAFGEAVIKITPEW</sequence>
<organism evidence="2 3">
    <name type="scientific">Massilicoli timonensis</name>
    <dbReference type="NCBI Taxonomy" id="2015901"/>
    <lineage>
        <taxon>Bacteria</taxon>
        <taxon>Bacillati</taxon>
        <taxon>Bacillota</taxon>
        <taxon>Erysipelotrichia</taxon>
        <taxon>Erysipelotrichales</taxon>
        <taxon>Erysipelotrichaceae</taxon>
        <taxon>Massilicoli</taxon>
    </lineage>
</organism>
<dbReference type="EMBL" id="JANGCH010000024">
    <property type="protein sequence ID" value="MCQ5122673.1"/>
    <property type="molecule type" value="Genomic_DNA"/>
</dbReference>
<reference evidence="2 3" key="1">
    <citation type="submission" date="2022-06" db="EMBL/GenBank/DDBJ databases">
        <title>Isolation of gut microbiota from human fecal samples.</title>
        <authorList>
            <person name="Pamer E.G."/>
            <person name="Barat B."/>
            <person name="Waligurski E."/>
            <person name="Medina S."/>
            <person name="Paddock L."/>
            <person name="Mostad J."/>
        </authorList>
    </citation>
    <scope>NUCLEOTIDE SEQUENCE [LARGE SCALE GENOMIC DNA]</scope>
    <source>
        <strain evidence="2 3">DFI.6.1</strain>
    </source>
</reference>
<dbReference type="Proteomes" id="UP001524435">
    <property type="component" value="Unassembled WGS sequence"/>
</dbReference>
<comment type="caution">
    <text evidence="2">The sequence shown here is derived from an EMBL/GenBank/DDBJ whole genome shotgun (WGS) entry which is preliminary data.</text>
</comment>
<feature type="signal peptide" evidence="1">
    <location>
        <begin position="1"/>
        <end position="25"/>
    </location>
</feature>
<accession>A0ABT1SN70</accession>
<evidence type="ECO:0000256" key="1">
    <source>
        <dbReference type="SAM" id="SignalP"/>
    </source>
</evidence>